<name>A0A9D5K900_UNCW3</name>
<accession>A0A9D5K900</accession>
<dbReference type="AlphaFoldDB" id="A0A9D5K900"/>
<evidence type="ECO:0000313" key="1">
    <source>
        <dbReference type="EMBL" id="MBD3364310.1"/>
    </source>
</evidence>
<organism evidence="1 2">
    <name type="scientific">candidate division WOR-3 bacterium</name>
    <dbReference type="NCBI Taxonomy" id="2052148"/>
    <lineage>
        <taxon>Bacteria</taxon>
        <taxon>Bacteria division WOR-3</taxon>
    </lineage>
</organism>
<reference evidence="1" key="1">
    <citation type="submission" date="2019-11" db="EMBL/GenBank/DDBJ databases">
        <title>Microbial mats filling the niche in hypersaline microbial mats.</title>
        <authorList>
            <person name="Wong H.L."/>
            <person name="Macleod F.I."/>
            <person name="White R.A. III"/>
            <person name="Burns B.P."/>
        </authorList>
    </citation>
    <scope>NUCLEOTIDE SEQUENCE</scope>
    <source>
        <strain evidence="1">Bin_327</strain>
    </source>
</reference>
<dbReference type="EMBL" id="WJKJ01000118">
    <property type="protein sequence ID" value="MBD3364310.1"/>
    <property type="molecule type" value="Genomic_DNA"/>
</dbReference>
<dbReference type="Proteomes" id="UP000630660">
    <property type="component" value="Unassembled WGS sequence"/>
</dbReference>
<dbReference type="InterPro" id="IPR007553">
    <property type="entry name" value="2-thiour_desulf"/>
</dbReference>
<comment type="caution">
    <text evidence="1">The sequence shown here is derived from an EMBL/GenBank/DDBJ whole genome shotgun (WGS) entry which is preliminary data.</text>
</comment>
<dbReference type="PANTHER" id="PTHR30087">
    <property type="entry name" value="INNER MEMBRANE PROTEIN"/>
    <property type="match status" value="1"/>
</dbReference>
<evidence type="ECO:0000313" key="2">
    <source>
        <dbReference type="Proteomes" id="UP000630660"/>
    </source>
</evidence>
<protein>
    <submittedName>
        <fullName evidence="1">DUF523 domain-containing protein</fullName>
    </submittedName>
</protein>
<sequence length="129" mass="14244">MLVSGCLLGLRCRYDGKIRRIPEIVQKLIDSKNPLIPVCPEQLGGLPTPRPKNHLAWRDDKPEVINEEGTDVTLQFVRGAEETLSLARLFSVRRAILKSGSPSCGKEGVTTRLLEDNGIEVAITDAPRE</sequence>
<dbReference type="Pfam" id="PF04463">
    <property type="entry name" value="2-thiour_desulf"/>
    <property type="match status" value="1"/>
</dbReference>
<proteinExistence type="predicted"/>
<gene>
    <name evidence="1" type="ORF">GF359_03750</name>
</gene>
<dbReference type="PANTHER" id="PTHR30087:SF1">
    <property type="entry name" value="HYPOTHETICAL CYTOSOLIC PROTEIN"/>
    <property type="match status" value="1"/>
</dbReference>